<accession>A0A133U475</accession>
<dbReference type="GO" id="GO:0005737">
    <property type="term" value="C:cytoplasm"/>
    <property type="evidence" value="ECO:0007669"/>
    <property type="project" value="TreeGrafter"/>
</dbReference>
<evidence type="ECO:0000256" key="4">
    <source>
        <dbReference type="ARBA" id="ARBA00022755"/>
    </source>
</evidence>
<evidence type="ECO:0000313" key="10">
    <source>
        <dbReference type="Proteomes" id="UP000070184"/>
    </source>
</evidence>
<keyword evidence="4 7" id="KW-0658">Purine biosynthesis</keyword>
<feature type="non-terminal residue" evidence="9">
    <location>
        <position position="175"/>
    </location>
</feature>
<comment type="function">
    <text evidence="7">Plays an important role in the de novo pathway of purine nucleotide biosynthesis.</text>
</comment>
<comment type="catalytic activity">
    <reaction evidence="7">
        <text>IMP + L-aspartate + GTP = N(6)-(1,2-dicarboxyethyl)-AMP + GDP + phosphate + 2 H(+)</text>
        <dbReference type="Rhea" id="RHEA:15753"/>
        <dbReference type="ChEBI" id="CHEBI:15378"/>
        <dbReference type="ChEBI" id="CHEBI:29991"/>
        <dbReference type="ChEBI" id="CHEBI:37565"/>
        <dbReference type="ChEBI" id="CHEBI:43474"/>
        <dbReference type="ChEBI" id="CHEBI:57567"/>
        <dbReference type="ChEBI" id="CHEBI:58053"/>
        <dbReference type="ChEBI" id="CHEBI:58189"/>
        <dbReference type="EC" id="6.3.4.4"/>
    </reaction>
</comment>
<dbReference type="InterPro" id="IPR042109">
    <property type="entry name" value="Adenylosuccinate_synth_dom1"/>
</dbReference>
<dbReference type="Gene3D" id="1.10.300.10">
    <property type="entry name" value="Adenylosuccinate Synthetase, subunit A, domain 2"/>
    <property type="match status" value="1"/>
</dbReference>
<comment type="pathway">
    <text evidence="7">Purine metabolism; AMP biosynthesis via de novo pathway; AMP from IMP: step 1/2.</text>
</comment>
<dbReference type="SMART" id="SM00788">
    <property type="entry name" value="Adenylsucc_synt"/>
    <property type="match status" value="1"/>
</dbReference>
<keyword evidence="10" id="KW-1185">Reference proteome</keyword>
<feature type="region of interest" description="Disordered" evidence="8">
    <location>
        <begin position="111"/>
        <end position="134"/>
    </location>
</feature>
<dbReference type="UniPathway" id="UPA00075">
    <property type="reaction ID" value="UER00335"/>
</dbReference>
<keyword evidence="1 7" id="KW-0436">Ligase</keyword>
<dbReference type="InterPro" id="IPR042110">
    <property type="entry name" value="Adenylosuccinate_synth_dom2"/>
</dbReference>
<name>A0A133U475_9EURY</name>
<keyword evidence="2 7" id="KW-0479">Metal-binding</keyword>
<evidence type="ECO:0000256" key="7">
    <source>
        <dbReference type="RuleBase" id="RU000520"/>
    </source>
</evidence>
<dbReference type="Gene3D" id="3.40.440.10">
    <property type="entry name" value="Adenylosuccinate Synthetase, subunit A, domain 1"/>
    <property type="match status" value="1"/>
</dbReference>
<proteinExistence type="inferred from homology"/>
<reference evidence="9 10" key="1">
    <citation type="journal article" date="2016" name="Sci. Rep.">
        <title>Metabolic traits of an uncultured archaeal lineage -MSBL1- from brine pools of the Red Sea.</title>
        <authorList>
            <person name="Mwirichia R."/>
            <person name="Alam I."/>
            <person name="Rashid M."/>
            <person name="Vinu M."/>
            <person name="Ba-Alawi W."/>
            <person name="Anthony Kamau A."/>
            <person name="Kamanda Ngugi D."/>
            <person name="Goker M."/>
            <person name="Klenk H.P."/>
            <person name="Bajic V."/>
            <person name="Stingl U."/>
        </authorList>
    </citation>
    <scope>NUCLEOTIDE SEQUENCE [LARGE SCALE GENOMIC DNA]</scope>
    <source>
        <strain evidence="9">SCGC-AAA259B11</strain>
    </source>
</reference>
<keyword evidence="6 7" id="KW-0342">GTP-binding</keyword>
<comment type="similarity">
    <text evidence="7">Belongs to the adenylosuccinate synthetase family.</text>
</comment>
<gene>
    <name evidence="9" type="ORF">AKJ61_03825</name>
</gene>
<evidence type="ECO:0000256" key="5">
    <source>
        <dbReference type="ARBA" id="ARBA00022842"/>
    </source>
</evidence>
<dbReference type="EC" id="6.3.4.4" evidence="7"/>
<organism evidence="9 10">
    <name type="scientific">candidate division MSBL1 archaeon SCGC-AAA259B11</name>
    <dbReference type="NCBI Taxonomy" id="1698260"/>
    <lineage>
        <taxon>Archaea</taxon>
        <taxon>Methanobacteriati</taxon>
        <taxon>Methanobacteriota</taxon>
        <taxon>candidate division MSBL1</taxon>
    </lineage>
</organism>
<keyword evidence="3 7" id="KW-0547">Nucleotide-binding</keyword>
<dbReference type="PANTHER" id="PTHR11846">
    <property type="entry name" value="ADENYLOSUCCINATE SYNTHETASE"/>
    <property type="match status" value="1"/>
</dbReference>
<keyword evidence="5 7" id="KW-0460">Magnesium</keyword>
<dbReference type="PROSITE" id="PS01266">
    <property type="entry name" value="ADENYLOSUCCIN_SYN_1"/>
    <property type="match status" value="1"/>
</dbReference>
<evidence type="ECO:0000256" key="3">
    <source>
        <dbReference type="ARBA" id="ARBA00022741"/>
    </source>
</evidence>
<evidence type="ECO:0000256" key="6">
    <source>
        <dbReference type="ARBA" id="ARBA00023134"/>
    </source>
</evidence>
<dbReference type="GO" id="GO:0004019">
    <property type="term" value="F:adenylosuccinate synthase activity"/>
    <property type="evidence" value="ECO:0007669"/>
    <property type="project" value="UniProtKB-EC"/>
</dbReference>
<dbReference type="InterPro" id="IPR027417">
    <property type="entry name" value="P-loop_NTPase"/>
</dbReference>
<dbReference type="GO" id="GO:0005525">
    <property type="term" value="F:GTP binding"/>
    <property type="evidence" value="ECO:0007669"/>
    <property type="project" value="UniProtKB-KW"/>
</dbReference>
<dbReference type="GO" id="GO:0046872">
    <property type="term" value="F:metal ion binding"/>
    <property type="evidence" value="ECO:0007669"/>
    <property type="project" value="UniProtKB-KW"/>
</dbReference>
<dbReference type="HAMAP" id="MF_00011">
    <property type="entry name" value="Adenylosucc_synth"/>
    <property type="match status" value="1"/>
</dbReference>
<dbReference type="AlphaFoldDB" id="A0A133U475"/>
<dbReference type="GO" id="GO:0044208">
    <property type="term" value="P:'de novo' AMP biosynthetic process"/>
    <property type="evidence" value="ECO:0007669"/>
    <property type="project" value="UniProtKB-UniPathway"/>
</dbReference>
<sequence>MPCTIIAGGQWGDEGKGKISSFLSLKDEPTKVARSGVGPNAGHTVHWKGEEYGLREISCGFVQEKAEVLIGPGVLINPEVVLDEIEKTGIGERIGIDPKCPIIEQKHIEQDKSSKHLESEIGTTGTGCGPANSERANRSIKLAREIDELEEFITDVPKKINEGIKNGEKVIIEGS</sequence>
<evidence type="ECO:0000256" key="2">
    <source>
        <dbReference type="ARBA" id="ARBA00022723"/>
    </source>
</evidence>
<protein>
    <recommendedName>
        <fullName evidence="7">Adenylosuccinate synthetase</fullName>
        <ecNumber evidence="7">6.3.4.4</ecNumber>
    </recommendedName>
</protein>
<evidence type="ECO:0000256" key="1">
    <source>
        <dbReference type="ARBA" id="ARBA00022598"/>
    </source>
</evidence>
<evidence type="ECO:0000313" key="9">
    <source>
        <dbReference type="EMBL" id="KXA88991.1"/>
    </source>
</evidence>
<dbReference type="GO" id="GO:0046040">
    <property type="term" value="P:IMP metabolic process"/>
    <property type="evidence" value="ECO:0007669"/>
    <property type="project" value="TreeGrafter"/>
</dbReference>
<dbReference type="SUPFAM" id="SSF52540">
    <property type="entry name" value="P-loop containing nucleoside triphosphate hydrolases"/>
    <property type="match status" value="1"/>
</dbReference>
<dbReference type="InterPro" id="IPR001114">
    <property type="entry name" value="Adenylosuccinate_synthetase"/>
</dbReference>
<evidence type="ECO:0000256" key="8">
    <source>
        <dbReference type="SAM" id="MobiDB-lite"/>
    </source>
</evidence>
<dbReference type="PANTHER" id="PTHR11846:SF0">
    <property type="entry name" value="ADENYLOSUCCINATE SYNTHETASE"/>
    <property type="match status" value="1"/>
</dbReference>
<comment type="caution">
    <text evidence="9">The sequence shown here is derived from an EMBL/GenBank/DDBJ whole genome shotgun (WGS) entry which is preliminary data.</text>
</comment>
<dbReference type="Pfam" id="PF00709">
    <property type="entry name" value="Adenylsucc_synt"/>
    <property type="match status" value="1"/>
</dbReference>
<dbReference type="EMBL" id="LHXK01000064">
    <property type="protein sequence ID" value="KXA88991.1"/>
    <property type="molecule type" value="Genomic_DNA"/>
</dbReference>
<dbReference type="InterPro" id="IPR018220">
    <property type="entry name" value="Adenylosuccin_syn_GTP-bd"/>
</dbReference>
<dbReference type="Proteomes" id="UP000070184">
    <property type="component" value="Unassembled WGS sequence"/>
</dbReference>